<dbReference type="EMBL" id="CP036273">
    <property type="protein sequence ID" value="QDU20738.1"/>
    <property type="molecule type" value="Genomic_DNA"/>
</dbReference>
<protein>
    <recommendedName>
        <fullName evidence="3">Helix-turn-helix domain-containing protein</fullName>
    </recommendedName>
</protein>
<dbReference type="RefSeq" id="WP_145238806.1">
    <property type="nucleotide sequence ID" value="NZ_CP036273.1"/>
</dbReference>
<proteinExistence type="predicted"/>
<keyword evidence="2" id="KW-1185">Reference proteome</keyword>
<dbReference type="AlphaFoldDB" id="A0A517XTB6"/>
<dbReference type="KEGG" id="uli:ETAA1_26970"/>
<evidence type="ECO:0000313" key="1">
    <source>
        <dbReference type="EMBL" id="QDU20738.1"/>
    </source>
</evidence>
<sequence length="75" mass="7958">MTGAIHLTPHAEGHPALTVDQGAAERLSGLSYKTLGRLADQGEPVGRLKVGRRVLFHVPTLAAYLTAKARTNPTT</sequence>
<gene>
    <name evidence="1" type="ORF">ETAA1_26970</name>
</gene>
<dbReference type="Proteomes" id="UP000319576">
    <property type="component" value="Chromosome"/>
</dbReference>
<evidence type="ECO:0000313" key="2">
    <source>
        <dbReference type="Proteomes" id="UP000319576"/>
    </source>
</evidence>
<evidence type="ECO:0008006" key="3">
    <source>
        <dbReference type="Google" id="ProtNLM"/>
    </source>
</evidence>
<accession>A0A517XTB6</accession>
<reference evidence="1 2" key="1">
    <citation type="submission" date="2019-02" db="EMBL/GenBank/DDBJ databases">
        <title>Deep-cultivation of Planctomycetes and their phenomic and genomic characterization uncovers novel biology.</title>
        <authorList>
            <person name="Wiegand S."/>
            <person name="Jogler M."/>
            <person name="Boedeker C."/>
            <person name="Pinto D."/>
            <person name="Vollmers J."/>
            <person name="Rivas-Marin E."/>
            <person name="Kohn T."/>
            <person name="Peeters S.H."/>
            <person name="Heuer A."/>
            <person name="Rast P."/>
            <person name="Oberbeckmann S."/>
            <person name="Bunk B."/>
            <person name="Jeske O."/>
            <person name="Meyerdierks A."/>
            <person name="Storesund J.E."/>
            <person name="Kallscheuer N."/>
            <person name="Luecker S."/>
            <person name="Lage O.M."/>
            <person name="Pohl T."/>
            <person name="Merkel B.J."/>
            <person name="Hornburger P."/>
            <person name="Mueller R.-W."/>
            <person name="Bruemmer F."/>
            <person name="Labrenz M."/>
            <person name="Spormann A.M."/>
            <person name="Op den Camp H."/>
            <person name="Overmann J."/>
            <person name="Amann R."/>
            <person name="Jetten M.S.M."/>
            <person name="Mascher T."/>
            <person name="Medema M.H."/>
            <person name="Devos D.P."/>
            <person name="Kaster A.-K."/>
            <person name="Ovreas L."/>
            <person name="Rohde M."/>
            <person name="Galperin M.Y."/>
            <person name="Jogler C."/>
        </authorList>
    </citation>
    <scope>NUCLEOTIDE SEQUENCE [LARGE SCALE GENOMIC DNA]</scope>
    <source>
        <strain evidence="1 2">ETA_A1</strain>
    </source>
</reference>
<organism evidence="1 2">
    <name type="scientific">Urbifossiella limnaea</name>
    <dbReference type="NCBI Taxonomy" id="2528023"/>
    <lineage>
        <taxon>Bacteria</taxon>
        <taxon>Pseudomonadati</taxon>
        <taxon>Planctomycetota</taxon>
        <taxon>Planctomycetia</taxon>
        <taxon>Gemmatales</taxon>
        <taxon>Gemmataceae</taxon>
        <taxon>Urbifossiella</taxon>
    </lineage>
</organism>
<name>A0A517XTB6_9BACT</name>